<sequence>MSLQDRFAPVRVLIHVEPPAYKSDRITYDSPENPGSFPQT</sequence>
<reference evidence="1 2" key="1">
    <citation type="submission" date="2024-09" db="EMBL/GenBank/DDBJ databases">
        <title>Floridaenema gen nov. (Aerosakkonemataceae, Aerosakkonematales ord. nov., Cyanobacteria) from benthic tropical and subtropical fresh waters, with the description of four new species.</title>
        <authorList>
            <person name="Moretto J.A."/>
            <person name="Berthold D.E."/>
            <person name="Lefler F.W."/>
            <person name="Huang I.-S."/>
            <person name="Laughinghouse H. IV."/>
        </authorList>
    </citation>
    <scope>NUCLEOTIDE SEQUENCE [LARGE SCALE GENOMIC DNA]</scope>
    <source>
        <strain evidence="1 2">BLCC-F50</strain>
    </source>
</reference>
<name>A0ABV4XKA9_9CYAN</name>
<organism evidence="1 2">
    <name type="scientific">Floridaenema flaviceps BLCC-F50</name>
    <dbReference type="NCBI Taxonomy" id="3153642"/>
    <lineage>
        <taxon>Bacteria</taxon>
        <taxon>Bacillati</taxon>
        <taxon>Cyanobacteriota</taxon>
        <taxon>Cyanophyceae</taxon>
        <taxon>Oscillatoriophycideae</taxon>
        <taxon>Aerosakkonematales</taxon>
        <taxon>Aerosakkonemataceae</taxon>
        <taxon>Floridanema</taxon>
        <taxon>Floridanema flaviceps</taxon>
    </lineage>
</organism>
<gene>
    <name evidence="1" type="ORF">ACE1CI_04315</name>
</gene>
<comment type="caution">
    <text evidence="1">The sequence shown here is derived from an EMBL/GenBank/DDBJ whole genome shotgun (WGS) entry which is preliminary data.</text>
</comment>
<proteinExistence type="predicted"/>
<accession>A0ABV4XKA9</accession>
<evidence type="ECO:0000313" key="2">
    <source>
        <dbReference type="Proteomes" id="UP001576784"/>
    </source>
</evidence>
<dbReference type="Proteomes" id="UP001576784">
    <property type="component" value="Unassembled WGS sequence"/>
</dbReference>
<keyword evidence="2" id="KW-1185">Reference proteome</keyword>
<dbReference type="EMBL" id="JBHFNR010000024">
    <property type="protein sequence ID" value="MFB2892150.1"/>
    <property type="molecule type" value="Genomic_DNA"/>
</dbReference>
<protein>
    <submittedName>
        <fullName evidence="1">Uncharacterized protein</fullName>
    </submittedName>
</protein>
<evidence type="ECO:0000313" key="1">
    <source>
        <dbReference type="EMBL" id="MFB2892150.1"/>
    </source>
</evidence>
<dbReference type="RefSeq" id="WP_413261827.1">
    <property type="nucleotide sequence ID" value="NZ_JBHFNR010000024.1"/>
</dbReference>